<protein>
    <submittedName>
        <fullName evidence="1">Uncharacterized protein</fullName>
    </submittedName>
</protein>
<organism evidence="1 2">
    <name type="scientific">Salinicola endophyticus</name>
    <dbReference type="NCBI Taxonomy" id="1949083"/>
    <lineage>
        <taxon>Bacteria</taxon>
        <taxon>Pseudomonadati</taxon>
        <taxon>Pseudomonadota</taxon>
        <taxon>Gammaproteobacteria</taxon>
        <taxon>Oceanospirillales</taxon>
        <taxon>Halomonadaceae</taxon>
        <taxon>Salinicola</taxon>
    </lineage>
</organism>
<dbReference type="Proteomes" id="UP001321526">
    <property type="component" value="Chromosome"/>
</dbReference>
<evidence type="ECO:0000313" key="2">
    <source>
        <dbReference type="Proteomes" id="UP001321526"/>
    </source>
</evidence>
<reference evidence="1 2" key="1">
    <citation type="submission" date="2019-01" db="EMBL/GenBank/DDBJ databases">
        <title>Genome sequence of Salinicola endophyticus REST5.</title>
        <authorList>
            <person name="Nascimento F.X."/>
        </authorList>
    </citation>
    <scope>NUCLEOTIDE SEQUENCE [LARGE SCALE GENOMIC DNA]</scope>
    <source>
        <strain evidence="1 2">REST5</strain>
    </source>
</reference>
<gene>
    <name evidence="1" type="ORF">EVC62_02080</name>
</gene>
<evidence type="ECO:0000313" key="1">
    <source>
        <dbReference type="EMBL" id="WFF40382.1"/>
    </source>
</evidence>
<dbReference type="EMBL" id="CP035631">
    <property type="protein sequence ID" value="WFF40382.1"/>
    <property type="molecule type" value="Genomic_DNA"/>
</dbReference>
<name>A0ABY8FC64_9GAMM</name>
<keyword evidence="2" id="KW-1185">Reference proteome</keyword>
<proteinExistence type="predicted"/>
<accession>A0ABY8FC64</accession>
<dbReference type="RefSeq" id="WP_282235624.1">
    <property type="nucleotide sequence ID" value="NZ_CP035631.1"/>
</dbReference>
<sequence length="69" mass="7674">MNHSIYTLSASSLQGLIQLRATFENGDRVLCVTRDLNTWLQFVERSGICTVQLLSQGGASQEILSEFPE</sequence>